<sequence length="256" mass="29681">MKASFFLILSLFMSLVLSGQSEKAIAISYASGSYLSLEDILPPPPDTTDMAPEDAAWELKQYENFAKKLAIKQVKETNELKDTTTYTMYRHQISVDRGSYRLSDDEFRLIDLQEGRRYNYYTQDGVPKAGWSHLHDFENNWTCSYQIDTFPNERTNILGYDCYRMTIREHRIWESMGFEETQHYDLFVTDELPIPFRAVGVLWQPVTDVCALEIRSSNPRTPNSYTHSIAVRVDTDLSPEKLALPEQYKGLKESKN</sequence>
<reference evidence="3" key="1">
    <citation type="submission" date="2016-10" db="EMBL/GenBank/DDBJ databases">
        <authorList>
            <person name="Varghese N."/>
            <person name="Submissions S."/>
        </authorList>
    </citation>
    <scope>NUCLEOTIDE SEQUENCE [LARGE SCALE GENOMIC DNA]</scope>
    <source>
        <strain evidence="3">DSM 24740</strain>
    </source>
</reference>
<dbReference type="STRING" id="478744.SAMN05444359_12362"/>
<evidence type="ECO:0000256" key="1">
    <source>
        <dbReference type="SAM" id="SignalP"/>
    </source>
</evidence>
<evidence type="ECO:0008006" key="4">
    <source>
        <dbReference type="Google" id="ProtNLM"/>
    </source>
</evidence>
<dbReference type="InParanoid" id="A0A1H9LA03"/>
<proteinExistence type="predicted"/>
<dbReference type="AlphaFoldDB" id="A0A1H9LA03"/>
<feature type="chain" id="PRO_5011783794" description="GLPGLI family protein" evidence="1">
    <location>
        <begin position="19"/>
        <end position="256"/>
    </location>
</feature>
<keyword evidence="3" id="KW-1185">Reference proteome</keyword>
<feature type="signal peptide" evidence="1">
    <location>
        <begin position="1"/>
        <end position="18"/>
    </location>
</feature>
<evidence type="ECO:0000313" key="2">
    <source>
        <dbReference type="EMBL" id="SER08027.1"/>
    </source>
</evidence>
<gene>
    <name evidence="2" type="ORF">SAMN05444359_12362</name>
</gene>
<keyword evidence="1" id="KW-0732">Signal</keyword>
<dbReference type="Proteomes" id="UP000199021">
    <property type="component" value="Unassembled WGS sequence"/>
</dbReference>
<evidence type="ECO:0000313" key="3">
    <source>
        <dbReference type="Proteomes" id="UP000199021"/>
    </source>
</evidence>
<accession>A0A1H9LA03</accession>
<protein>
    <recommendedName>
        <fullName evidence="4">GLPGLI family protein</fullName>
    </recommendedName>
</protein>
<organism evidence="2 3">
    <name type="scientific">Neolewinella agarilytica</name>
    <dbReference type="NCBI Taxonomy" id="478744"/>
    <lineage>
        <taxon>Bacteria</taxon>
        <taxon>Pseudomonadati</taxon>
        <taxon>Bacteroidota</taxon>
        <taxon>Saprospiria</taxon>
        <taxon>Saprospirales</taxon>
        <taxon>Lewinellaceae</taxon>
        <taxon>Neolewinella</taxon>
    </lineage>
</organism>
<dbReference type="EMBL" id="FOFB01000023">
    <property type="protein sequence ID" value="SER08027.1"/>
    <property type="molecule type" value="Genomic_DNA"/>
</dbReference>
<name>A0A1H9LA03_9BACT</name>